<dbReference type="GO" id="GO:0009062">
    <property type="term" value="P:fatty acid catabolic process"/>
    <property type="evidence" value="ECO:0007669"/>
    <property type="project" value="UniProtKB-ARBA"/>
</dbReference>
<evidence type="ECO:0000256" key="4">
    <source>
        <dbReference type="ARBA" id="ARBA00005254"/>
    </source>
</evidence>
<reference evidence="8 9" key="1">
    <citation type="submission" date="2024-09" db="EMBL/GenBank/DDBJ databases">
        <title>Chromosome-scale assembly of Riccia fluitans.</title>
        <authorList>
            <person name="Paukszto L."/>
            <person name="Sawicki J."/>
            <person name="Karawczyk K."/>
            <person name="Piernik-Szablinska J."/>
            <person name="Szczecinska M."/>
            <person name="Mazdziarz M."/>
        </authorList>
    </citation>
    <scope>NUCLEOTIDE SEQUENCE [LARGE SCALE GENOMIC DNA]</scope>
    <source>
        <strain evidence="8">Rf_01</strain>
        <tissue evidence="8">Aerial parts of the thallus</tissue>
    </source>
</reference>
<comment type="similarity">
    <text evidence="4">Belongs to the enoyl-CoA hydratase/isomerase family.</text>
</comment>
<dbReference type="GO" id="GO:0004165">
    <property type="term" value="F:delta(3)-delta(2)-enoyl-CoA isomerase activity"/>
    <property type="evidence" value="ECO:0007669"/>
    <property type="project" value="UniProtKB-EC"/>
</dbReference>
<keyword evidence="7" id="KW-1133">Transmembrane helix</keyword>
<comment type="catalytic activity">
    <reaction evidence="1">
        <text>a (3Z)-enoyl-CoA = a 4-saturated (2E)-enoyl-CoA</text>
        <dbReference type="Rhea" id="RHEA:45900"/>
        <dbReference type="ChEBI" id="CHEBI:85097"/>
        <dbReference type="ChEBI" id="CHEBI:85489"/>
        <dbReference type="EC" id="5.3.3.8"/>
    </reaction>
</comment>
<protein>
    <recommendedName>
        <fullName evidence="5">Delta(3)-Delta(2)-enoyl-CoA isomerase</fullName>
        <ecNumber evidence="5">5.3.3.8</ecNumber>
    </recommendedName>
</protein>
<dbReference type="EC" id="5.3.3.8" evidence="5"/>
<evidence type="ECO:0000313" key="9">
    <source>
        <dbReference type="Proteomes" id="UP001605036"/>
    </source>
</evidence>
<organism evidence="8 9">
    <name type="scientific">Riccia fluitans</name>
    <dbReference type="NCBI Taxonomy" id="41844"/>
    <lineage>
        <taxon>Eukaryota</taxon>
        <taxon>Viridiplantae</taxon>
        <taxon>Streptophyta</taxon>
        <taxon>Embryophyta</taxon>
        <taxon>Marchantiophyta</taxon>
        <taxon>Marchantiopsida</taxon>
        <taxon>Marchantiidae</taxon>
        <taxon>Marchantiales</taxon>
        <taxon>Ricciaceae</taxon>
        <taxon>Riccia</taxon>
    </lineage>
</organism>
<keyword evidence="7" id="KW-0472">Membrane</keyword>
<feature type="transmembrane region" description="Helical" evidence="7">
    <location>
        <begin position="90"/>
        <end position="110"/>
    </location>
</feature>
<keyword evidence="9" id="KW-1185">Reference proteome</keyword>
<evidence type="ECO:0000313" key="8">
    <source>
        <dbReference type="EMBL" id="KAL2649420.1"/>
    </source>
</evidence>
<evidence type="ECO:0000256" key="3">
    <source>
        <dbReference type="ARBA" id="ARBA00005005"/>
    </source>
</evidence>
<dbReference type="InterPro" id="IPR001753">
    <property type="entry name" value="Enoyl-CoA_hydra/iso"/>
</dbReference>
<sequence>MVSLQKLGRVYILTLLGGGEHRFNDKFMGSIMAALKTVQEDPDVGALVTTNEGKFYSNGLDIEWIESEKTKEEPSNAFNRLLATMLGMNVPTIAAICGHASAGGFIFALAHDHRYMRKDRGFLYMSEMDVKVRIRIGCINLIRSTLSPKAYKDTCLLAKKFTASEAYALGIVDSALENAAATLEAAVAFATELSRKDWDRNFYRNCRLDLRPGLLDSLLNVEVPQNVRHRSKI</sequence>
<evidence type="ECO:0000256" key="2">
    <source>
        <dbReference type="ARBA" id="ARBA00000765"/>
    </source>
</evidence>
<dbReference type="AlphaFoldDB" id="A0ABD1ZDJ1"/>
<comment type="caution">
    <text evidence="8">The sequence shown here is derived from an EMBL/GenBank/DDBJ whole genome shotgun (WGS) entry which is preliminary data.</text>
</comment>
<dbReference type="CDD" id="cd06558">
    <property type="entry name" value="crotonase-like"/>
    <property type="match status" value="1"/>
</dbReference>
<evidence type="ECO:0000256" key="6">
    <source>
        <dbReference type="ARBA" id="ARBA00023098"/>
    </source>
</evidence>
<evidence type="ECO:0000256" key="7">
    <source>
        <dbReference type="SAM" id="Phobius"/>
    </source>
</evidence>
<dbReference type="PANTHER" id="PTHR11941">
    <property type="entry name" value="ENOYL-COA HYDRATASE-RELATED"/>
    <property type="match status" value="1"/>
</dbReference>
<evidence type="ECO:0000256" key="1">
    <source>
        <dbReference type="ARBA" id="ARBA00000452"/>
    </source>
</evidence>
<dbReference type="InterPro" id="IPR029045">
    <property type="entry name" value="ClpP/crotonase-like_dom_sf"/>
</dbReference>
<dbReference type="Gene3D" id="3.90.226.10">
    <property type="entry name" value="2-enoyl-CoA Hydratase, Chain A, domain 1"/>
    <property type="match status" value="1"/>
</dbReference>
<dbReference type="FunFam" id="3.90.226.10:FF:000049">
    <property type="entry name" value="Enoyl-CoA delta isomerase 3"/>
    <property type="match status" value="1"/>
</dbReference>
<proteinExistence type="inferred from homology"/>
<dbReference type="Proteomes" id="UP001605036">
    <property type="component" value="Unassembled WGS sequence"/>
</dbReference>
<keyword evidence="6" id="KW-0443">Lipid metabolism</keyword>
<dbReference type="Pfam" id="PF00378">
    <property type="entry name" value="ECH_1"/>
    <property type="match status" value="1"/>
</dbReference>
<dbReference type="SUPFAM" id="SSF52096">
    <property type="entry name" value="ClpP/crotonase"/>
    <property type="match status" value="1"/>
</dbReference>
<dbReference type="EMBL" id="JBHFFA010000001">
    <property type="protein sequence ID" value="KAL2649420.1"/>
    <property type="molecule type" value="Genomic_DNA"/>
</dbReference>
<evidence type="ECO:0000256" key="5">
    <source>
        <dbReference type="ARBA" id="ARBA00012064"/>
    </source>
</evidence>
<comment type="catalytic activity">
    <reaction evidence="2">
        <text>a (3E)-enoyl-CoA = a 4-saturated (2E)-enoyl-CoA</text>
        <dbReference type="Rhea" id="RHEA:45228"/>
        <dbReference type="ChEBI" id="CHEBI:58521"/>
        <dbReference type="ChEBI" id="CHEBI:85097"/>
        <dbReference type="EC" id="5.3.3.8"/>
    </reaction>
</comment>
<accession>A0ABD1ZDJ1</accession>
<gene>
    <name evidence="8" type="ORF">R1flu_017548</name>
</gene>
<comment type="pathway">
    <text evidence="3">Lipid metabolism; fatty acid beta-oxidation.</text>
</comment>
<keyword evidence="7" id="KW-0812">Transmembrane</keyword>
<dbReference type="PANTHER" id="PTHR11941:SF168">
    <property type="match status" value="1"/>
</dbReference>
<name>A0ABD1ZDJ1_9MARC</name>